<feature type="signal peptide" evidence="1">
    <location>
        <begin position="1"/>
        <end position="17"/>
    </location>
</feature>
<feature type="chain" id="PRO_5030907792" description="Lipoprotein" evidence="1">
    <location>
        <begin position="18"/>
        <end position="224"/>
    </location>
</feature>
<sequence>MRLTPSLLLTALLPLFAGCQLLAEKPVDPDIGSTRMQGQVHAAGGQLLFKPCNEPRSFVINDAAATGILQEAANLATGANDTLFADVRGRLTGSKQASTDGQLDLRRLYRLAHASNGCIDPNFKQLSLRAGGHKPDWDVKANSRGMVLNRADQPPLALPFLEEQVPGGGLTLTSEANGQRVELWLAPQRCMDPATGAFNHLRAELRIDGTTLQGCGYYGGARDD</sequence>
<dbReference type="EMBL" id="CP064946">
    <property type="protein sequence ID" value="QPH50226.1"/>
    <property type="molecule type" value="Genomic_DNA"/>
</dbReference>
<reference evidence="2 3" key="1">
    <citation type="submission" date="2020-11" db="EMBL/GenBank/DDBJ databases">
        <title>Pseudomonas fulva producing VIM-24.</title>
        <authorList>
            <person name="Liu S."/>
        </authorList>
    </citation>
    <scope>NUCLEOTIDE SEQUENCE [LARGE SCALE GENOMIC DNA]</scope>
    <source>
        <strain evidence="2 3">ZDHY414</strain>
    </source>
</reference>
<dbReference type="RefSeq" id="WP_196110481.1">
    <property type="nucleotide sequence ID" value="NZ_CP064943.1"/>
</dbReference>
<accession>A0A7S9L9V0</accession>
<protein>
    <recommendedName>
        <fullName evidence="4">Lipoprotein</fullName>
    </recommendedName>
</protein>
<evidence type="ECO:0000313" key="3">
    <source>
        <dbReference type="Proteomes" id="UP000594430"/>
    </source>
</evidence>
<evidence type="ECO:0000313" key="2">
    <source>
        <dbReference type="EMBL" id="QPH50226.1"/>
    </source>
</evidence>
<evidence type="ECO:0000256" key="1">
    <source>
        <dbReference type="SAM" id="SignalP"/>
    </source>
</evidence>
<evidence type="ECO:0008006" key="4">
    <source>
        <dbReference type="Google" id="ProtNLM"/>
    </source>
</evidence>
<keyword evidence="1" id="KW-0732">Signal</keyword>
<organism evidence="2 3">
    <name type="scientific">Pseudomonas fulva</name>
    <dbReference type="NCBI Taxonomy" id="47880"/>
    <lineage>
        <taxon>Bacteria</taxon>
        <taxon>Pseudomonadati</taxon>
        <taxon>Pseudomonadota</taxon>
        <taxon>Gammaproteobacteria</taxon>
        <taxon>Pseudomonadales</taxon>
        <taxon>Pseudomonadaceae</taxon>
        <taxon>Pseudomonas</taxon>
    </lineage>
</organism>
<dbReference type="PROSITE" id="PS51257">
    <property type="entry name" value="PROKAR_LIPOPROTEIN"/>
    <property type="match status" value="1"/>
</dbReference>
<dbReference type="Proteomes" id="UP000594430">
    <property type="component" value="Chromosome"/>
</dbReference>
<name>A0A7S9L9V0_9PSED</name>
<gene>
    <name evidence="2" type="ORF">IZU98_05735</name>
</gene>
<dbReference type="AlphaFoldDB" id="A0A7S9L9V0"/>
<proteinExistence type="predicted"/>